<reference evidence="2" key="1">
    <citation type="submission" date="2019-11" db="EMBL/GenBank/DDBJ databases">
        <title>Genomic insights into an expanded diversity of filamentous marine cyanobacteria reveals the extraordinary biosynthetic potential of Moorea and Okeania.</title>
        <authorList>
            <person name="Ferreira Leao T."/>
            <person name="Wang M."/>
            <person name="Moss N."/>
            <person name="Da Silva R."/>
            <person name="Sanders J."/>
            <person name="Nurk S."/>
            <person name="Gurevich A."/>
            <person name="Humphrey G."/>
            <person name="Reher R."/>
            <person name="Zhu Q."/>
            <person name="Belda-Ferre P."/>
            <person name="Glukhov E."/>
            <person name="Rex R."/>
            <person name="Dorrestein P.C."/>
            <person name="Knight R."/>
            <person name="Pevzner P."/>
            <person name="Gerwick W.H."/>
            <person name="Gerwick L."/>
        </authorList>
    </citation>
    <scope>NUCLEOTIDE SEQUENCE</scope>
    <source>
        <strain evidence="2">SIO1C4</strain>
    </source>
</reference>
<dbReference type="PANTHER" id="PTHR44167">
    <property type="entry name" value="OVARIAN-SPECIFIC SERINE/THREONINE-PROTEIN KINASE LOK-RELATED"/>
    <property type="match status" value="1"/>
</dbReference>
<dbReference type="PROSITE" id="PS50011">
    <property type="entry name" value="PROTEIN_KINASE_DOM"/>
    <property type="match status" value="1"/>
</dbReference>
<dbReference type="GO" id="GO:0004672">
    <property type="term" value="F:protein kinase activity"/>
    <property type="evidence" value="ECO:0007669"/>
    <property type="project" value="InterPro"/>
</dbReference>
<evidence type="ECO:0000259" key="1">
    <source>
        <dbReference type="PROSITE" id="PS50011"/>
    </source>
</evidence>
<dbReference type="AlphaFoldDB" id="A0A6B3N9F6"/>
<name>A0A6B3N9F6_9CYAN</name>
<dbReference type="Gene3D" id="3.30.200.20">
    <property type="entry name" value="Phosphorylase Kinase, domain 1"/>
    <property type="match status" value="1"/>
</dbReference>
<comment type="caution">
    <text evidence="2">The sequence shown here is derived from an EMBL/GenBank/DDBJ whole genome shotgun (WGS) entry which is preliminary data.</text>
</comment>
<dbReference type="GO" id="GO:0020037">
    <property type="term" value="F:heme binding"/>
    <property type="evidence" value="ECO:0007669"/>
    <property type="project" value="InterPro"/>
</dbReference>
<dbReference type="InterPro" id="IPR012292">
    <property type="entry name" value="Globin/Proto"/>
</dbReference>
<dbReference type="PANTHER" id="PTHR44167:SF24">
    <property type="entry name" value="SERINE_THREONINE-PROTEIN KINASE CHK2"/>
    <property type="match status" value="1"/>
</dbReference>
<dbReference type="InterPro" id="IPR011009">
    <property type="entry name" value="Kinase-like_dom_sf"/>
</dbReference>
<accession>A0A6B3N9F6</accession>
<gene>
    <name evidence="2" type="ORF">F6J89_10935</name>
</gene>
<proteinExistence type="predicted"/>
<dbReference type="SMART" id="SM00220">
    <property type="entry name" value="S_TKc"/>
    <property type="match status" value="1"/>
</dbReference>
<evidence type="ECO:0000313" key="2">
    <source>
        <dbReference type="EMBL" id="NER28123.1"/>
    </source>
</evidence>
<dbReference type="Gene3D" id="1.10.510.10">
    <property type="entry name" value="Transferase(Phosphotransferase) domain 1"/>
    <property type="match status" value="1"/>
</dbReference>
<dbReference type="GO" id="GO:0019825">
    <property type="term" value="F:oxygen binding"/>
    <property type="evidence" value="ECO:0007669"/>
    <property type="project" value="InterPro"/>
</dbReference>
<dbReference type="SUPFAM" id="SSF56112">
    <property type="entry name" value="Protein kinase-like (PK-like)"/>
    <property type="match status" value="1"/>
</dbReference>
<dbReference type="GO" id="GO:0005524">
    <property type="term" value="F:ATP binding"/>
    <property type="evidence" value="ECO:0007669"/>
    <property type="project" value="InterPro"/>
</dbReference>
<dbReference type="InterPro" id="IPR000719">
    <property type="entry name" value="Prot_kinase_dom"/>
</dbReference>
<protein>
    <recommendedName>
        <fullName evidence="1">Protein kinase domain-containing protein</fullName>
    </recommendedName>
</protein>
<dbReference type="Gene3D" id="1.10.490.10">
    <property type="entry name" value="Globins"/>
    <property type="match status" value="1"/>
</dbReference>
<feature type="domain" description="Protein kinase" evidence="1">
    <location>
        <begin position="1"/>
        <end position="313"/>
    </location>
</feature>
<sequence>MALVCRAYDKQLERYVAVKVLVNPTNKSRKHFAETAKLALKISDEPYFLTVYEAHLYESQSYAKYPYIIMQYVGDKPSEGINEGEKSLRRFIGDTKDKLSPEKVRNIILILGRTIQNLNQQHMNIKPSNIMLKQTEYINKRQKEISRNSLKKYVPFLSPLMWHKTLNKEIILKNLEKRLENIKKYSNLFYFLEDLAYLPPELFSNVWHKNKIDQYMLGLLAYELLAGKMPVTIKKLDVVKFQKDPIQIFEDIRKSLEEEGARAFKANLETIGRDNCPDSFRKAILKMISREPDSRFDSLEEALDTIDRDYELIVAKESFGRCLQKKDFFYYFYKNFREGLNSEIPGKFDALFERIDKGKKYPEHSNDPESTWNRHYDMLKEAILLLFAFYDQENRGEFNILSRITEYHAGISRQKDSQFFHIHGDDFSVFMDTLIETICGGNDETEKSPFDEKCQSVNEREIIRFCWEKVLKEGIEYMKAYIEHNHKKIS</sequence>
<organism evidence="2">
    <name type="scientific">Symploca sp. SIO1C4</name>
    <dbReference type="NCBI Taxonomy" id="2607765"/>
    <lineage>
        <taxon>Bacteria</taxon>
        <taxon>Bacillati</taxon>
        <taxon>Cyanobacteriota</taxon>
        <taxon>Cyanophyceae</taxon>
        <taxon>Coleofasciculales</taxon>
        <taxon>Coleofasciculaceae</taxon>
        <taxon>Symploca</taxon>
    </lineage>
</organism>
<dbReference type="EMBL" id="JAAHFQ010000173">
    <property type="protein sequence ID" value="NER28123.1"/>
    <property type="molecule type" value="Genomic_DNA"/>
</dbReference>